<dbReference type="OrthoDB" id="4314040at2759"/>
<organism evidence="1 2">
    <name type="scientific">[Torrubiella] hemipterigena</name>
    <dbReference type="NCBI Taxonomy" id="1531966"/>
    <lineage>
        <taxon>Eukaryota</taxon>
        <taxon>Fungi</taxon>
        <taxon>Dikarya</taxon>
        <taxon>Ascomycota</taxon>
        <taxon>Pezizomycotina</taxon>
        <taxon>Sordariomycetes</taxon>
        <taxon>Hypocreomycetidae</taxon>
        <taxon>Hypocreales</taxon>
        <taxon>Clavicipitaceae</taxon>
        <taxon>Clavicipitaceae incertae sedis</taxon>
        <taxon>'Torrubiella' clade</taxon>
    </lineage>
</organism>
<reference evidence="1 2" key="1">
    <citation type="journal article" date="2015" name="Genome Announc.">
        <title>Draft Genome Sequence and Gene Annotation of the Entomopathogenic Fungus Verticillium hemipterigenum.</title>
        <authorList>
            <person name="Horn F."/>
            <person name="Habel A."/>
            <person name="Scharf D.H."/>
            <person name="Dworschak J."/>
            <person name="Brakhage A.A."/>
            <person name="Guthke R."/>
            <person name="Hertweck C."/>
            <person name="Linde J."/>
        </authorList>
    </citation>
    <scope>NUCLEOTIDE SEQUENCE [LARGE SCALE GENOMIC DNA]</scope>
</reference>
<evidence type="ECO:0000313" key="1">
    <source>
        <dbReference type="EMBL" id="CEJ95193.1"/>
    </source>
</evidence>
<evidence type="ECO:0000313" key="2">
    <source>
        <dbReference type="Proteomes" id="UP000039046"/>
    </source>
</evidence>
<dbReference type="Proteomes" id="UP000039046">
    <property type="component" value="Unassembled WGS sequence"/>
</dbReference>
<keyword evidence="2" id="KW-1185">Reference proteome</keyword>
<name>A0A0A1TSP0_9HYPO</name>
<proteinExistence type="predicted"/>
<gene>
    <name evidence="1" type="ORF">VHEMI10690</name>
</gene>
<evidence type="ECO:0008006" key="3">
    <source>
        <dbReference type="Google" id="ProtNLM"/>
    </source>
</evidence>
<dbReference type="AlphaFoldDB" id="A0A0A1TSP0"/>
<dbReference type="HOGENOM" id="CLU_019524_2_0_1"/>
<protein>
    <recommendedName>
        <fullName evidence="3">Transcription factor domain-containing protein</fullName>
    </recommendedName>
</protein>
<accession>A0A0A1TSP0</accession>
<dbReference type="STRING" id="1531966.A0A0A1TSP0"/>
<dbReference type="EMBL" id="CDHN01000009">
    <property type="protein sequence ID" value="CEJ95193.1"/>
    <property type="molecule type" value="Genomic_DNA"/>
</dbReference>
<sequence>MLSRFGADDVLDRSANAFLEGLMSIWAPSPEQTVKAIMQHGRALRCLREALYDPIRAKSPYTLYATILFMISRNWFSKGRTAQVSHMEGIVYLLNASARNGWACRDDNLRVSMLFPAAMEAIINRKITVDQWYTLRHAPSFGPHQPLHEDHNLPIGSLSLATILNIPNLLDEPQCHRAQIQTEYALLQHEYPIILKRLKALTDFPDRAESQQSLLVVQIQLETAGIYMLSYSLILNAFLATLDPLDNRLHWESIELAREAIRLSRECASHLPVGMGFVPWALLAAWAATSDYSITREIMVTMRQSDVYYADLEYVRMFRALKRRIAKLKGAACESCQCVGESHITCNDTLSFDWGMGLL</sequence>